<name>A0A1H9T4Y1_9CORY</name>
<dbReference type="AlphaFoldDB" id="A0A1H9T4Y1"/>
<reference evidence="2" key="1">
    <citation type="submission" date="2016-10" db="EMBL/GenBank/DDBJ databases">
        <authorList>
            <person name="Varghese N."/>
            <person name="Submissions S."/>
        </authorList>
    </citation>
    <scope>NUCLEOTIDE SEQUENCE [LARGE SCALE GENOMIC DNA]</scope>
    <source>
        <strain evidence="2">DSM 20524</strain>
    </source>
</reference>
<evidence type="ECO:0000313" key="2">
    <source>
        <dbReference type="Proteomes" id="UP000198929"/>
    </source>
</evidence>
<proteinExistence type="predicted"/>
<gene>
    <name evidence="1" type="ORF">SAMN05661109_01297</name>
</gene>
<organism evidence="1 2">
    <name type="scientific">Corynebacterium cystitidis DSM 20524</name>
    <dbReference type="NCBI Taxonomy" id="1121357"/>
    <lineage>
        <taxon>Bacteria</taxon>
        <taxon>Bacillati</taxon>
        <taxon>Actinomycetota</taxon>
        <taxon>Actinomycetes</taxon>
        <taxon>Mycobacteriales</taxon>
        <taxon>Corynebacteriaceae</taxon>
        <taxon>Corynebacterium</taxon>
    </lineage>
</organism>
<sequence length="130" mass="14175">MSLTIEFSLSGTDWFPKGSTFTPLDHSPLVVGIIEDVQGYISDGLISFAFGDDPGIAPRQKASKRQDPDAAYQLLASVGSPTPNLLPTIHRYLTQPGDTHSRLGPFSDATEIIELLLKESGLPPVNFWDY</sequence>
<dbReference type="Proteomes" id="UP000198929">
    <property type="component" value="Unassembled WGS sequence"/>
</dbReference>
<accession>A0A1H9T4Y1</accession>
<keyword evidence="2" id="KW-1185">Reference proteome</keyword>
<dbReference type="STRING" id="1121357.SAMN05661109_01297"/>
<protein>
    <submittedName>
        <fullName evidence="1">Uncharacterized protein</fullName>
    </submittedName>
</protein>
<dbReference type="EMBL" id="FOGQ01000005">
    <property type="protein sequence ID" value="SER91633.1"/>
    <property type="molecule type" value="Genomic_DNA"/>
</dbReference>
<evidence type="ECO:0000313" key="1">
    <source>
        <dbReference type="EMBL" id="SER91633.1"/>
    </source>
</evidence>